<dbReference type="PANTHER" id="PTHR46701:SF7">
    <property type="entry name" value="GLYCOSYLTRANSFERASE-LIKE KOBITO 1"/>
    <property type="match status" value="1"/>
</dbReference>
<dbReference type="GO" id="GO:0010215">
    <property type="term" value="P:cellulose microfibril organization"/>
    <property type="evidence" value="ECO:0007669"/>
    <property type="project" value="EnsemblPlants"/>
</dbReference>
<dbReference type="EMBL" id="LNRQ01000009">
    <property type="protein sequence ID" value="KZM82114.1"/>
    <property type="molecule type" value="Genomic_DNA"/>
</dbReference>
<dbReference type="STRING" id="79200.A0A175YEN3"/>
<feature type="region of interest" description="Disordered" evidence="7">
    <location>
        <begin position="431"/>
        <end position="455"/>
    </location>
</feature>
<dbReference type="GO" id="GO:0005737">
    <property type="term" value="C:cytoplasm"/>
    <property type="evidence" value="ECO:0007669"/>
    <property type="project" value="EnsemblPlants"/>
</dbReference>
<dbReference type="Pfam" id="PF01697">
    <property type="entry name" value="Glyco_transf_92"/>
    <property type="match status" value="1"/>
</dbReference>
<dbReference type="GO" id="GO:0009749">
    <property type="term" value="P:response to glucose"/>
    <property type="evidence" value="ECO:0007669"/>
    <property type="project" value="EnsemblPlants"/>
</dbReference>
<evidence type="ECO:0000256" key="7">
    <source>
        <dbReference type="SAM" id="MobiDB-lite"/>
    </source>
</evidence>
<gene>
    <name evidence="8" type="ORF">DCAR_031821</name>
</gene>
<proteinExistence type="inferred from homology"/>
<evidence type="ECO:0000256" key="6">
    <source>
        <dbReference type="RuleBase" id="RU366017"/>
    </source>
</evidence>
<dbReference type="GO" id="GO:0071482">
    <property type="term" value="P:cellular response to light stimulus"/>
    <property type="evidence" value="ECO:0007669"/>
    <property type="project" value="EnsemblPlants"/>
</dbReference>
<organism evidence="8">
    <name type="scientific">Daucus carota subsp. sativus</name>
    <name type="common">Carrot</name>
    <dbReference type="NCBI Taxonomy" id="79200"/>
    <lineage>
        <taxon>Eukaryota</taxon>
        <taxon>Viridiplantae</taxon>
        <taxon>Streptophyta</taxon>
        <taxon>Embryophyta</taxon>
        <taxon>Tracheophyta</taxon>
        <taxon>Spermatophyta</taxon>
        <taxon>Magnoliopsida</taxon>
        <taxon>eudicotyledons</taxon>
        <taxon>Gunneridae</taxon>
        <taxon>Pentapetalae</taxon>
        <taxon>asterids</taxon>
        <taxon>campanulids</taxon>
        <taxon>Apiales</taxon>
        <taxon>Apiaceae</taxon>
        <taxon>Apioideae</taxon>
        <taxon>Scandiceae</taxon>
        <taxon>Daucinae</taxon>
        <taxon>Daucus</taxon>
        <taxon>Daucus sect. Daucus</taxon>
    </lineage>
</organism>
<dbReference type="PANTHER" id="PTHR46701">
    <property type="entry name" value="GLYCOSYLTRANSFERASE-LIKE KOBITO 1"/>
    <property type="match status" value="1"/>
</dbReference>
<protein>
    <recommendedName>
        <fullName evidence="6">Glycosyltransferase family 92 protein</fullName>
        <ecNumber evidence="6">2.4.1.-</ecNumber>
    </recommendedName>
</protein>
<keyword evidence="3 6" id="KW-0328">Glycosyltransferase</keyword>
<comment type="caution">
    <text evidence="8">The sequence shown here is derived from an EMBL/GenBank/DDBJ whole genome shotgun (WGS) entry which is preliminary data.</text>
</comment>
<dbReference type="GO" id="GO:2001009">
    <property type="term" value="P:regulation of plant-type cell wall cellulose biosynthetic process"/>
    <property type="evidence" value="ECO:0007669"/>
    <property type="project" value="EnsemblPlants"/>
</dbReference>
<evidence type="ECO:0000256" key="2">
    <source>
        <dbReference type="ARBA" id="ARBA00007647"/>
    </source>
</evidence>
<dbReference type="Gramene" id="KZM82114">
    <property type="protein sequence ID" value="KZM82114"/>
    <property type="gene ID" value="DCAR_031821"/>
</dbReference>
<dbReference type="GO" id="GO:0005886">
    <property type="term" value="C:plasma membrane"/>
    <property type="evidence" value="ECO:0007669"/>
    <property type="project" value="EnsemblPlants"/>
</dbReference>
<dbReference type="GO" id="GO:0009737">
    <property type="term" value="P:response to abscisic acid"/>
    <property type="evidence" value="ECO:0007669"/>
    <property type="project" value="EnsemblPlants"/>
</dbReference>
<keyword evidence="5" id="KW-0472">Membrane</keyword>
<dbReference type="InterPro" id="IPR008166">
    <property type="entry name" value="Glyco_transf_92"/>
</dbReference>
<dbReference type="OMA" id="FPYYHNW"/>
<dbReference type="GO" id="GO:0009826">
    <property type="term" value="P:unidimensional cell growth"/>
    <property type="evidence" value="ECO:0007669"/>
    <property type="project" value="EnsemblPlants"/>
</dbReference>
<keyword evidence="4 6" id="KW-0808">Transferase</keyword>
<dbReference type="GO" id="GO:0016757">
    <property type="term" value="F:glycosyltransferase activity"/>
    <property type="evidence" value="ECO:0007669"/>
    <property type="project" value="UniProtKB-UniRule"/>
</dbReference>
<comment type="similarity">
    <text evidence="2 6">Belongs to the glycosyltransferase 92 family.</text>
</comment>
<evidence type="ECO:0000256" key="5">
    <source>
        <dbReference type="ARBA" id="ARBA00023136"/>
    </source>
</evidence>
<dbReference type="EC" id="2.4.1.-" evidence="6"/>
<dbReference type="AlphaFoldDB" id="A0A175YEN3"/>
<dbReference type="GO" id="GO:0009505">
    <property type="term" value="C:plant-type cell wall"/>
    <property type="evidence" value="ECO:0007669"/>
    <property type="project" value="EnsemblPlants"/>
</dbReference>
<dbReference type="GO" id="GO:0010078">
    <property type="term" value="P:maintenance of root meristem identity"/>
    <property type="evidence" value="ECO:0007669"/>
    <property type="project" value="EnsemblPlants"/>
</dbReference>
<evidence type="ECO:0000313" key="8">
    <source>
        <dbReference type="EMBL" id="KZM82114.1"/>
    </source>
</evidence>
<dbReference type="GO" id="GO:0030244">
    <property type="term" value="P:cellulose biosynthetic process"/>
    <property type="evidence" value="ECO:0007669"/>
    <property type="project" value="EnsemblPlants"/>
</dbReference>
<sequence length="482" mass="53784">MAGGLYAPIRPQPSPQSTSFTSKLLLLLTLLPLSLAAFAFLLQWRGGAVNDPITRWSPDQSHLFPGMDVTSPLPTLSHSSSSDCSLLARGSGGGGSSSGVFPYYRDWKFDFSADLKPKICITTTTSAGLEQILPWMFYHKVIGVATFFLFVEGKAASPEVSKVLESIPGVKVIYRTKELEEQQANSRIWNETWLSSFFYKPCNYELFVKQSLNMEMAIVMARNFGMDWIVHLDTDELLHPAGAREYSLRQLLLDVPGDVDMVVFPNYESSVERDDIKDPFTEISMFKKNYDHLPKDTYFGLYKESTRGNPNYFLTYGNGKSVARIQDHLRPNGAHRWHNYMKTPKEIKLEEAAVLHYTYAKFSDLTSRRDRCGCKPTKEDVKRCFMLEFDRAVIVQGLRESGVFSSVIASAPATLSKDKFLASVESSNSSRGAAMESVARKSGKSKESHATARKALEAVDNAIHEAAVPPLSPPGFDGESQF</sequence>
<feature type="compositionally biased region" description="Basic and acidic residues" evidence="7">
    <location>
        <begin position="444"/>
        <end position="455"/>
    </location>
</feature>
<evidence type="ECO:0000256" key="3">
    <source>
        <dbReference type="ARBA" id="ARBA00022676"/>
    </source>
</evidence>
<reference evidence="8" key="1">
    <citation type="journal article" date="2016" name="Nat. Genet.">
        <title>A high-quality carrot genome assembly provides new insights into carotenoid accumulation and asterid genome evolution.</title>
        <authorList>
            <person name="Iorizzo M."/>
            <person name="Ellison S."/>
            <person name="Senalik D."/>
            <person name="Zeng P."/>
            <person name="Satapoomin P."/>
            <person name="Huang J."/>
            <person name="Bowman M."/>
            <person name="Iovene M."/>
            <person name="Sanseverino W."/>
            <person name="Cavagnaro P."/>
            <person name="Yildiz M."/>
            <person name="Macko-Podgorni A."/>
            <person name="Moranska E."/>
            <person name="Grzebelus E."/>
            <person name="Grzebelus D."/>
            <person name="Ashrafi H."/>
            <person name="Zheng Z."/>
            <person name="Cheng S."/>
            <person name="Spooner D."/>
            <person name="Van Deynze A."/>
            <person name="Simon P."/>
        </authorList>
    </citation>
    <scope>NUCLEOTIDE SEQUENCE [LARGE SCALE GENOMIC DNA]</scope>
    <source>
        <tissue evidence="8">Leaf</tissue>
    </source>
</reference>
<evidence type="ECO:0000256" key="4">
    <source>
        <dbReference type="ARBA" id="ARBA00022679"/>
    </source>
</evidence>
<dbReference type="GO" id="GO:0030154">
    <property type="term" value="P:cell differentiation"/>
    <property type="evidence" value="ECO:0007669"/>
    <property type="project" value="EnsemblPlants"/>
</dbReference>
<dbReference type="GO" id="GO:0009831">
    <property type="term" value="P:plant-type cell wall modification involved in multidimensional cell growth"/>
    <property type="evidence" value="ECO:0007669"/>
    <property type="project" value="EnsemblPlants"/>
</dbReference>
<dbReference type="GO" id="GO:0009663">
    <property type="term" value="P:plasmodesma organization"/>
    <property type="evidence" value="ECO:0007669"/>
    <property type="project" value="EnsemblPlants"/>
</dbReference>
<comment type="subcellular location">
    <subcellularLocation>
        <location evidence="1">Membrane</location>
    </subcellularLocation>
</comment>
<name>A0A175YEN3_DAUCS</name>
<accession>A0A175YEN3</accession>
<dbReference type="InterPro" id="IPR044224">
    <property type="entry name" value="KOBITO1-like"/>
</dbReference>
<evidence type="ECO:0000256" key="1">
    <source>
        <dbReference type="ARBA" id="ARBA00004370"/>
    </source>
</evidence>